<feature type="compositionally biased region" description="Basic residues" evidence="1">
    <location>
        <begin position="294"/>
        <end position="308"/>
    </location>
</feature>
<dbReference type="Proteomes" id="UP000292274">
    <property type="component" value="Unassembled WGS sequence"/>
</dbReference>
<sequence>MSGNGENGTSSGSSPYNSDLAFGGSSSDSSLDDSAWHGRTGRMNFRAEYRGRTMERLARDLARLPDDFQRLRERAGRVNVVFGQAHGGGVGSWSEGSRGRSTIILDPGHADVRDEGASRLLGTAIFEIMNAVQAERRAELDSSTRRSRFAESAARRGLAPAEHYGREVERIEFDNAIAHRRLIADLPGDRTGTHIDLFRNTVPLLDADQGPGTPAYRAAFNEYYQGQRESGHTQDYENYYHVIGPPQPPITLDSLPEHMVARTPTWNPGAASISTQNPRERSRHHQSGESSHGSTRRNRSNRSPSPRR</sequence>
<gene>
    <name evidence="2" type="ORF">E0H26_19585</name>
</gene>
<feature type="region of interest" description="Disordered" evidence="1">
    <location>
        <begin position="261"/>
        <end position="308"/>
    </location>
</feature>
<comment type="caution">
    <text evidence="2">The sequence shown here is derived from an EMBL/GenBank/DDBJ whole genome shotgun (WGS) entry which is preliminary data.</text>
</comment>
<evidence type="ECO:0000313" key="2">
    <source>
        <dbReference type="EMBL" id="TCB95658.1"/>
    </source>
</evidence>
<protein>
    <submittedName>
        <fullName evidence="2">Uncharacterized protein</fullName>
    </submittedName>
</protein>
<feature type="compositionally biased region" description="Low complexity" evidence="1">
    <location>
        <begin position="1"/>
        <end position="33"/>
    </location>
</feature>
<evidence type="ECO:0000313" key="3">
    <source>
        <dbReference type="Proteomes" id="UP000292274"/>
    </source>
</evidence>
<accession>A0A4R0GJT7</accession>
<dbReference type="AlphaFoldDB" id="A0A4R0GJT7"/>
<dbReference type="RefSeq" id="WP_131305619.1">
    <property type="nucleotide sequence ID" value="NZ_SJJR01000013.1"/>
</dbReference>
<evidence type="ECO:0000256" key="1">
    <source>
        <dbReference type="SAM" id="MobiDB-lite"/>
    </source>
</evidence>
<feature type="region of interest" description="Disordered" evidence="1">
    <location>
        <begin position="1"/>
        <end position="37"/>
    </location>
</feature>
<name>A0A4R0GJT7_9ACTN</name>
<dbReference type="OrthoDB" id="4138493at2"/>
<reference evidence="2 3" key="1">
    <citation type="submission" date="2019-02" db="EMBL/GenBank/DDBJ databases">
        <title>Jishengella sp. nov., isolated from a root of Zingiber montanum.</title>
        <authorList>
            <person name="Kuncharoen N."/>
            <person name="Kudo T."/>
            <person name="Masahiro Y."/>
            <person name="Ohkuma M."/>
            <person name="Tanasupawat S."/>
        </authorList>
    </citation>
    <scope>NUCLEOTIDE SEQUENCE [LARGE SCALE GENOMIC DNA]</scope>
    <source>
        <strain evidence="2 3">PLAI 1-1</strain>
    </source>
</reference>
<proteinExistence type="predicted"/>
<keyword evidence="3" id="KW-1185">Reference proteome</keyword>
<dbReference type="EMBL" id="SJJR01000013">
    <property type="protein sequence ID" value="TCB95658.1"/>
    <property type="molecule type" value="Genomic_DNA"/>
</dbReference>
<organism evidence="2 3">
    <name type="scientific">Micromonospora zingiberis</name>
    <dbReference type="NCBI Taxonomy" id="2053011"/>
    <lineage>
        <taxon>Bacteria</taxon>
        <taxon>Bacillati</taxon>
        <taxon>Actinomycetota</taxon>
        <taxon>Actinomycetes</taxon>
        <taxon>Micromonosporales</taxon>
        <taxon>Micromonosporaceae</taxon>
        <taxon>Micromonospora</taxon>
    </lineage>
</organism>